<geneLocation type="plasmid" evidence="4">
    <name>cbm2594_p</name>
</geneLocation>
<evidence type="ECO:0000313" key="2">
    <source>
        <dbReference type="EMBL" id="SPC25135.1"/>
    </source>
</evidence>
<reference evidence="3 4" key="1">
    <citation type="submission" date="2018-01" db="EMBL/GenBank/DDBJ databases">
        <authorList>
            <person name="Clerissi C."/>
        </authorList>
    </citation>
    <scope>NUCLEOTIDE SEQUENCE [LARGE SCALE GENOMIC DNA]</scope>
    <source>
        <strain evidence="1">Cupriavidus taiwanensis LMG 19430</strain>
        <strain evidence="2">Cupriavidus taiwanensis STM 6021</strain>
        <plasmid evidence="3">cbm2586_p</plasmid>
        <plasmid evidence="4">cbm2594_p</plasmid>
    </source>
</reference>
<evidence type="ECO:0000313" key="1">
    <source>
        <dbReference type="EMBL" id="SOY77786.1"/>
    </source>
</evidence>
<name>A0A375CQU5_9BURK</name>
<comment type="caution">
    <text evidence="2">The sequence shown here is derived from an EMBL/GenBank/DDBJ whole genome shotgun (WGS) entry which is preliminary data.</text>
</comment>
<proteinExistence type="predicted"/>
<evidence type="ECO:0000313" key="4">
    <source>
        <dbReference type="Proteomes" id="UP000257139"/>
    </source>
</evidence>
<protein>
    <submittedName>
        <fullName evidence="2">Uncharacterized protein</fullName>
    </submittedName>
</protein>
<dbReference type="AlphaFoldDB" id="A0A375CQU5"/>
<evidence type="ECO:0000313" key="3">
    <source>
        <dbReference type="Proteomes" id="UP000257016"/>
    </source>
</evidence>
<sequence>MVGIAPNANIKSSSRLSYLILYSPRLSSEIYTSDVACFQPNRVDLSLNGAHNSPRIFI</sequence>
<geneLocation type="plasmid" evidence="3">
    <name>cbm2586_p</name>
</geneLocation>
<organism evidence="2 4">
    <name type="scientific">Cupriavidus taiwanensis</name>
    <dbReference type="NCBI Taxonomy" id="164546"/>
    <lineage>
        <taxon>Bacteria</taxon>
        <taxon>Pseudomonadati</taxon>
        <taxon>Pseudomonadota</taxon>
        <taxon>Betaproteobacteria</taxon>
        <taxon>Burkholderiales</taxon>
        <taxon>Burkholderiaceae</taxon>
        <taxon>Cupriavidus</taxon>
    </lineage>
</organism>
<dbReference type="Proteomes" id="UP000257016">
    <property type="component" value="Unassembled WGS sequence"/>
</dbReference>
<accession>A0A375CQU5</accession>
<gene>
    <name evidence="1" type="ORF">CBM2586_P210013</name>
    <name evidence="2" type="ORF">CBM2594_P130011</name>
</gene>
<dbReference type="EMBL" id="OFSN01000041">
    <property type="protein sequence ID" value="SOY77786.1"/>
    <property type="molecule type" value="Genomic_DNA"/>
</dbReference>
<dbReference type="EMBL" id="OGUU01000018">
    <property type="protein sequence ID" value="SPC25135.1"/>
    <property type="molecule type" value="Genomic_DNA"/>
</dbReference>
<dbReference type="Proteomes" id="UP000257139">
    <property type="component" value="Plasmid CBM2594_p"/>
</dbReference>